<evidence type="ECO:0000313" key="2">
    <source>
        <dbReference type="EMBL" id="KAF7845893.1"/>
    </source>
</evidence>
<dbReference type="OrthoDB" id="4070583at2759"/>
<dbReference type="Pfam" id="PF12757">
    <property type="entry name" value="Eisosome1"/>
    <property type="match status" value="1"/>
</dbReference>
<dbReference type="Proteomes" id="UP000806378">
    <property type="component" value="Unassembled WGS sequence"/>
</dbReference>
<dbReference type="Gramene" id="rna-gnl|WGS:JABURB|Cocit.L0156.1">
    <property type="protein sequence ID" value="cds-KAF7845893.1"/>
    <property type="gene ID" value="gene-BT93_L0156"/>
</dbReference>
<sequence length="287" mass="31970">MLRASAVAMAQKMYAIQQKHIDEAAAGSRSDSLTAARGVRGSMISDSSSSAAGDMTYGGNLEEAARRLAQERLAKIHDEHAEYRQYYGQGSPPKTRLSTRLNRRRGSSSAAGDDSDEEGARRVRNQMSLFTSKLQDVDTKKRQADRDALLQLAHKNVDARMRSMDEEVFQSTGKASPAQLETWEKAAREKAQRESDERMQHQGKVHIGGGKYLDQAEVDAIARARLQPTLDDISRKAEEQRARDEALRLEKERQAEQAARDKQREANTKAETKAAAGKQIKYTGCVY</sequence>
<dbReference type="EMBL" id="MU098316">
    <property type="protein sequence ID" value="KAF7845893.1"/>
    <property type="molecule type" value="Genomic_DNA"/>
</dbReference>
<evidence type="ECO:0000256" key="1">
    <source>
        <dbReference type="SAM" id="MobiDB-lite"/>
    </source>
</evidence>
<evidence type="ECO:0000313" key="3">
    <source>
        <dbReference type="Proteomes" id="UP000806378"/>
    </source>
</evidence>
<feature type="compositionally biased region" description="Basic and acidic residues" evidence="1">
    <location>
        <begin position="233"/>
        <end position="272"/>
    </location>
</feature>
<organism evidence="2 3">
    <name type="scientific">Corymbia citriodora subsp. variegata</name>
    <dbReference type="NCBI Taxonomy" id="360336"/>
    <lineage>
        <taxon>Eukaryota</taxon>
        <taxon>Viridiplantae</taxon>
        <taxon>Streptophyta</taxon>
        <taxon>Embryophyta</taxon>
        <taxon>Tracheophyta</taxon>
        <taxon>Spermatophyta</taxon>
        <taxon>Magnoliopsida</taxon>
        <taxon>eudicotyledons</taxon>
        <taxon>Gunneridae</taxon>
        <taxon>Pentapetalae</taxon>
        <taxon>rosids</taxon>
        <taxon>malvids</taxon>
        <taxon>Myrtales</taxon>
        <taxon>Myrtaceae</taxon>
        <taxon>Myrtoideae</taxon>
        <taxon>Eucalypteae</taxon>
        <taxon>Corymbia</taxon>
    </lineage>
</organism>
<protein>
    <submittedName>
        <fullName evidence="2">Uncharacterized protein</fullName>
    </submittedName>
</protein>
<dbReference type="PANTHER" id="PTHR28298:SF1">
    <property type="entry name" value="EISOSOME PROTEIN 1"/>
    <property type="match status" value="1"/>
</dbReference>
<gene>
    <name evidence="2" type="ORF">BT93_L0156</name>
</gene>
<reference evidence="2" key="1">
    <citation type="submission" date="2020-05" db="EMBL/GenBank/DDBJ databases">
        <title>WGS assembly of Corymbia citriodora subspecies variegata.</title>
        <authorList>
            <person name="Barry K."/>
            <person name="Hundley H."/>
            <person name="Shu S."/>
            <person name="Jenkins J."/>
            <person name="Grimwood J."/>
            <person name="Baten A."/>
        </authorList>
    </citation>
    <scope>NUCLEOTIDE SEQUENCE</scope>
    <source>
        <strain evidence="2">CV2-018</strain>
    </source>
</reference>
<name>A0A8T0CEW5_CORYI</name>
<keyword evidence="3" id="KW-1185">Reference proteome</keyword>
<dbReference type="GO" id="GO:0070941">
    <property type="term" value="P:eisosome assembly"/>
    <property type="evidence" value="ECO:0007669"/>
    <property type="project" value="TreeGrafter"/>
</dbReference>
<dbReference type="InterPro" id="IPR024527">
    <property type="entry name" value="Eisosome1"/>
</dbReference>
<feature type="region of interest" description="Disordered" evidence="1">
    <location>
        <begin position="84"/>
        <end position="121"/>
    </location>
</feature>
<proteinExistence type="predicted"/>
<comment type="caution">
    <text evidence="2">The sequence shown here is derived from an EMBL/GenBank/DDBJ whole genome shotgun (WGS) entry which is preliminary data.</text>
</comment>
<accession>A0A8T0CEW5</accession>
<feature type="region of interest" description="Disordered" evidence="1">
    <location>
        <begin position="233"/>
        <end position="277"/>
    </location>
</feature>
<dbReference type="PANTHER" id="PTHR28298">
    <property type="entry name" value="EISOSOME PROTEIN 1"/>
    <property type="match status" value="1"/>
</dbReference>
<dbReference type="AlphaFoldDB" id="A0A8T0CEW5"/>